<dbReference type="Pfam" id="PF10411">
    <property type="entry name" value="DsbC_N"/>
    <property type="match status" value="1"/>
</dbReference>
<dbReference type="AlphaFoldDB" id="A0A3B0WAV9"/>
<keyword evidence="5" id="KW-1015">Disulfide bond</keyword>
<evidence type="ECO:0000256" key="6">
    <source>
        <dbReference type="ARBA" id="ARBA00023284"/>
    </source>
</evidence>
<evidence type="ECO:0000256" key="1">
    <source>
        <dbReference type="ARBA" id="ARBA00004418"/>
    </source>
</evidence>
<dbReference type="EMBL" id="UOFF01000012">
    <property type="protein sequence ID" value="VAW53068.1"/>
    <property type="molecule type" value="Genomic_DNA"/>
</dbReference>
<dbReference type="InterPro" id="IPR012336">
    <property type="entry name" value="Thioredoxin-like_fold"/>
</dbReference>
<dbReference type="InterPro" id="IPR051470">
    <property type="entry name" value="Thiol:disulfide_interchange"/>
</dbReference>
<dbReference type="InterPro" id="IPR009094">
    <property type="entry name" value="DiS-bond_isomerase_DsbC/G_N_sf"/>
</dbReference>
<evidence type="ECO:0000313" key="9">
    <source>
        <dbReference type="EMBL" id="VAW53068.1"/>
    </source>
</evidence>
<evidence type="ECO:0000256" key="2">
    <source>
        <dbReference type="ARBA" id="ARBA00009813"/>
    </source>
</evidence>
<dbReference type="Gene3D" id="3.40.30.10">
    <property type="entry name" value="Glutaredoxin"/>
    <property type="match status" value="1"/>
</dbReference>
<dbReference type="PANTHER" id="PTHR35272">
    <property type="entry name" value="THIOL:DISULFIDE INTERCHANGE PROTEIN DSBC-RELATED"/>
    <property type="match status" value="1"/>
</dbReference>
<evidence type="ECO:0000256" key="3">
    <source>
        <dbReference type="ARBA" id="ARBA00022729"/>
    </source>
</evidence>
<proteinExistence type="inferred from homology"/>
<protein>
    <submittedName>
        <fullName evidence="9">Thiol:disulfide interchange protein DsbC</fullName>
    </submittedName>
</protein>
<feature type="domain" description="Thioredoxin-like fold" evidence="8">
    <location>
        <begin position="120"/>
        <end position="239"/>
    </location>
</feature>
<reference evidence="9" key="1">
    <citation type="submission" date="2018-06" db="EMBL/GenBank/DDBJ databases">
        <authorList>
            <person name="Zhirakovskaya E."/>
        </authorList>
    </citation>
    <scope>NUCLEOTIDE SEQUENCE</scope>
</reference>
<evidence type="ECO:0000256" key="5">
    <source>
        <dbReference type="ARBA" id="ARBA00023157"/>
    </source>
</evidence>
<evidence type="ECO:0000259" key="8">
    <source>
        <dbReference type="Pfam" id="PF13098"/>
    </source>
</evidence>
<keyword evidence="4" id="KW-0574">Periplasm</keyword>
<feature type="domain" description="Disulphide bond isomerase DsbC/G N-terminal" evidence="7">
    <location>
        <begin position="33"/>
        <end position="95"/>
    </location>
</feature>
<evidence type="ECO:0000256" key="4">
    <source>
        <dbReference type="ARBA" id="ARBA00022764"/>
    </source>
</evidence>
<dbReference type="InterPro" id="IPR033954">
    <property type="entry name" value="DiS-bond_Isoase_DsbC/G"/>
</dbReference>
<gene>
    <name evidence="9" type="ORF">MNBD_GAMMA07-1413</name>
</gene>
<comment type="subcellular location">
    <subcellularLocation>
        <location evidence="1">Periplasm</location>
    </subcellularLocation>
</comment>
<dbReference type="PANTHER" id="PTHR35272:SF3">
    <property type="entry name" value="THIOL:DISULFIDE INTERCHANGE PROTEIN DSBC"/>
    <property type="match status" value="1"/>
</dbReference>
<dbReference type="SUPFAM" id="SSF54423">
    <property type="entry name" value="DsbC/DsbG N-terminal domain-like"/>
    <property type="match status" value="1"/>
</dbReference>
<dbReference type="InterPro" id="IPR017937">
    <property type="entry name" value="Thioredoxin_CS"/>
</dbReference>
<dbReference type="GO" id="GO:0042597">
    <property type="term" value="C:periplasmic space"/>
    <property type="evidence" value="ECO:0007669"/>
    <property type="project" value="UniProtKB-SubCell"/>
</dbReference>
<name>A0A3B0WAV9_9ZZZZ</name>
<dbReference type="Gene3D" id="3.10.450.70">
    <property type="entry name" value="Disulphide bond isomerase, DsbC/G, N-terminal"/>
    <property type="match status" value="1"/>
</dbReference>
<sequence>MKNVLKFNLITRLTMIFLMVSSVSSVYAEDSGIEELRAALAKTLPQAAKASITKTPVEGLYQVMAGSQIMYMTKDARYILEGDLYDMQNRKNITEDARGSLRLGALNKLGEDNMLVYLPKGKVKHTITVFTDIYCPYCRKLHNEMGDYMNNGVKVRYIFVPFKGAKSVQASVSVWCAKDRTKAMDLAKSGKTLDKKTCDNPVSKHQALAAELGIRGTPAIMLENGTLMPGYVPSNKVIEQLNTDL</sequence>
<dbReference type="Pfam" id="PF13098">
    <property type="entry name" value="Thioredoxin_2"/>
    <property type="match status" value="1"/>
</dbReference>
<accession>A0A3B0WAV9</accession>
<organism evidence="9">
    <name type="scientific">hydrothermal vent metagenome</name>
    <dbReference type="NCBI Taxonomy" id="652676"/>
    <lineage>
        <taxon>unclassified sequences</taxon>
        <taxon>metagenomes</taxon>
        <taxon>ecological metagenomes</taxon>
    </lineage>
</organism>
<dbReference type="InterPro" id="IPR036249">
    <property type="entry name" value="Thioredoxin-like_sf"/>
</dbReference>
<evidence type="ECO:0000259" key="7">
    <source>
        <dbReference type="Pfam" id="PF10411"/>
    </source>
</evidence>
<dbReference type="InterPro" id="IPR018950">
    <property type="entry name" value="DiS-bond_isomerase_DsbC/G_N"/>
</dbReference>
<keyword evidence="3" id="KW-0732">Signal</keyword>
<dbReference type="SUPFAM" id="SSF52833">
    <property type="entry name" value="Thioredoxin-like"/>
    <property type="match status" value="1"/>
</dbReference>
<dbReference type="PROSITE" id="PS00194">
    <property type="entry name" value="THIOREDOXIN_1"/>
    <property type="match status" value="1"/>
</dbReference>
<dbReference type="CDD" id="cd03020">
    <property type="entry name" value="DsbA_DsbC_DsbG"/>
    <property type="match status" value="1"/>
</dbReference>
<keyword evidence="6" id="KW-0676">Redox-active center</keyword>
<comment type="similarity">
    <text evidence="2">Belongs to the thioredoxin family. DsbC subfamily.</text>
</comment>